<dbReference type="InterPro" id="IPR000620">
    <property type="entry name" value="EamA_dom"/>
</dbReference>
<feature type="transmembrane region" description="Helical" evidence="6">
    <location>
        <begin position="125"/>
        <end position="142"/>
    </location>
</feature>
<sequence length="315" mass="33142">MTRWQADALLISVALIWGFAFVPQAWGMEHLGPFAFTGLRFALGALVVAPLAWLEWRQPKVHAVATAGGWAAMAGLGSLIFLGAALQQVGLLTTSATNAGFLTALYVPMVPVLGWLFFGRKPHWVVWPAALACVVGTWLLAGHQGSDTAGATMATTFVVGDLWVLGSSLPWALHVALVGWVSARWNVGYVLALVQFIVCSVLALVVSLVIEPWSWAAIQGAGWAILYTGAVSVGIGYTGQVVAQRHTHASDAALIMSSETVFAALFGALLMGDRLTPSGWLGCGLILVAIVVSQWLPLRQGGNGHGASEAEASHP</sequence>
<proteinExistence type="predicted"/>
<keyword evidence="5 6" id="KW-0472">Membrane</keyword>
<evidence type="ECO:0000256" key="4">
    <source>
        <dbReference type="ARBA" id="ARBA00022989"/>
    </source>
</evidence>
<organism evidence="8 9">
    <name type="scientific">Ideonella margarita</name>
    <dbReference type="NCBI Taxonomy" id="2984191"/>
    <lineage>
        <taxon>Bacteria</taxon>
        <taxon>Pseudomonadati</taxon>
        <taxon>Pseudomonadota</taxon>
        <taxon>Betaproteobacteria</taxon>
        <taxon>Burkholderiales</taxon>
        <taxon>Sphaerotilaceae</taxon>
        <taxon>Ideonella</taxon>
    </lineage>
</organism>
<feature type="transmembrane region" description="Helical" evidence="6">
    <location>
        <begin position="216"/>
        <end position="237"/>
    </location>
</feature>
<comment type="caution">
    <text evidence="8">The sequence shown here is derived from an EMBL/GenBank/DDBJ whole genome shotgun (WGS) entry which is preliminary data.</text>
</comment>
<dbReference type="InterPro" id="IPR051258">
    <property type="entry name" value="Diverse_Substrate_Transporter"/>
</dbReference>
<gene>
    <name evidence="8" type="ORF">AACH00_10280</name>
</gene>
<feature type="domain" description="EamA" evidence="7">
    <location>
        <begin position="160"/>
        <end position="292"/>
    </location>
</feature>
<evidence type="ECO:0000313" key="8">
    <source>
        <dbReference type="EMBL" id="MEK8046735.1"/>
    </source>
</evidence>
<dbReference type="RefSeq" id="WP_341399031.1">
    <property type="nucleotide sequence ID" value="NZ_JBBUTI010000006.1"/>
</dbReference>
<evidence type="ECO:0000259" key="7">
    <source>
        <dbReference type="Pfam" id="PF00892"/>
    </source>
</evidence>
<evidence type="ECO:0000256" key="1">
    <source>
        <dbReference type="ARBA" id="ARBA00004651"/>
    </source>
</evidence>
<keyword evidence="3 6" id="KW-0812">Transmembrane</keyword>
<evidence type="ECO:0000256" key="6">
    <source>
        <dbReference type="SAM" id="Phobius"/>
    </source>
</evidence>
<keyword evidence="4 6" id="KW-1133">Transmembrane helix</keyword>
<evidence type="ECO:0000256" key="5">
    <source>
        <dbReference type="ARBA" id="ARBA00023136"/>
    </source>
</evidence>
<comment type="subcellular location">
    <subcellularLocation>
        <location evidence="1">Cell membrane</location>
        <topology evidence="1">Multi-pass membrane protein</topology>
    </subcellularLocation>
</comment>
<dbReference type="Pfam" id="PF00892">
    <property type="entry name" value="EamA"/>
    <property type="match status" value="2"/>
</dbReference>
<feature type="transmembrane region" description="Helical" evidence="6">
    <location>
        <begin position="63"/>
        <end position="86"/>
    </location>
</feature>
<dbReference type="Proteomes" id="UP001379945">
    <property type="component" value="Unassembled WGS sequence"/>
</dbReference>
<keyword evidence="9" id="KW-1185">Reference proteome</keyword>
<feature type="domain" description="EamA" evidence="7">
    <location>
        <begin position="7"/>
        <end position="140"/>
    </location>
</feature>
<feature type="transmembrane region" description="Helical" evidence="6">
    <location>
        <begin position="278"/>
        <end position="298"/>
    </location>
</feature>
<feature type="transmembrane region" description="Helical" evidence="6">
    <location>
        <begin position="37"/>
        <end position="56"/>
    </location>
</feature>
<feature type="transmembrane region" description="Helical" evidence="6">
    <location>
        <begin position="249"/>
        <end position="272"/>
    </location>
</feature>
<dbReference type="SUPFAM" id="SSF103481">
    <property type="entry name" value="Multidrug resistance efflux transporter EmrE"/>
    <property type="match status" value="2"/>
</dbReference>
<evidence type="ECO:0000313" key="9">
    <source>
        <dbReference type="Proteomes" id="UP001379945"/>
    </source>
</evidence>
<dbReference type="PANTHER" id="PTHR42920:SF5">
    <property type="entry name" value="EAMA DOMAIN-CONTAINING PROTEIN"/>
    <property type="match status" value="1"/>
</dbReference>
<dbReference type="EMBL" id="JBBUTI010000006">
    <property type="protein sequence ID" value="MEK8046735.1"/>
    <property type="molecule type" value="Genomic_DNA"/>
</dbReference>
<feature type="transmembrane region" description="Helical" evidence="6">
    <location>
        <begin position="188"/>
        <end position="210"/>
    </location>
</feature>
<name>A0ABU9C4C4_9BURK</name>
<dbReference type="PANTHER" id="PTHR42920">
    <property type="entry name" value="OS03G0707200 PROTEIN-RELATED"/>
    <property type="match status" value="1"/>
</dbReference>
<feature type="transmembrane region" description="Helical" evidence="6">
    <location>
        <begin position="162"/>
        <end position="181"/>
    </location>
</feature>
<evidence type="ECO:0000256" key="3">
    <source>
        <dbReference type="ARBA" id="ARBA00022692"/>
    </source>
</evidence>
<keyword evidence="2" id="KW-1003">Cell membrane</keyword>
<evidence type="ECO:0000256" key="2">
    <source>
        <dbReference type="ARBA" id="ARBA00022475"/>
    </source>
</evidence>
<accession>A0ABU9C4C4</accession>
<reference evidence="8 9" key="1">
    <citation type="submission" date="2024-04" db="EMBL/GenBank/DDBJ databases">
        <title>Novel species of the genus Ideonella isolated from streams.</title>
        <authorList>
            <person name="Lu H."/>
        </authorList>
    </citation>
    <scope>NUCLEOTIDE SEQUENCE [LARGE SCALE GENOMIC DNA]</scope>
    <source>
        <strain evidence="8 9">LYT19W</strain>
    </source>
</reference>
<dbReference type="InterPro" id="IPR037185">
    <property type="entry name" value="EmrE-like"/>
</dbReference>
<protein>
    <submittedName>
        <fullName evidence="8">DMT family transporter</fullName>
    </submittedName>
</protein>
<feature type="transmembrane region" description="Helical" evidence="6">
    <location>
        <begin position="98"/>
        <end position="118"/>
    </location>
</feature>